<keyword evidence="3" id="KW-1185">Reference proteome</keyword>
<sequence length="268" mass="28928">MQAWIIREHMCGHGPVQVKRSCQIALASTVSSASSAQDNSRLHNLRNPRNAFGSNDAPSHRVQGPLSLAQEPTCRTKIEWKRKDLKRAMSKVDRKMKETYAWGAKEAEAGSLNSRGSVGRLFCSAPLAAACRHGSGAGAVDVLRAIGATGAAPNEVEGLLCLSHRAMVVMRMPRVDEVVGAPAANQRMVVAISLWSEMDEEGPLVALEGAEEGASVAVVESAIPFPKEKRLFSETEIKGGLGHGRRETVMLSEWDQEESGEVLSPHIR</sequence>
<evidence type="ECO:0000313" key="2">
    <source>
        <dbReference type="EMBL" id="KAF6750906.1"/>
    </source>
</evidence>
<evidence type="ECO:0000313" key="3">
    <source>
        <dbReference type="Proteomes" id="UP000521943"/>
    </source>
</evidence>
<name>A0A8H6M3J4_9AGAR</name>
<organism evidence="2 3">
    <name type="scientific">Ephemerocybe angulata</name>
    <dbReference type="NCBI Taxonomy" id="980116"/>
    <lineage>
        <taxon>Eukaryota</taxon>
        <taxon>Fungi</taxon>
        <taxon>Dikarya</taxon>
        <taxon>Basidiomycota</taxon>
        <taxon>Agaricomycotina</taxon>
        <taxon>Agaricomycetes</taxon>
        <taxon>Agaricomycetidae</taxon>
        <taxon>Agaricales</taxon>
        <taxon>Agaricineae</taxon>
        <taxon>Psathyrellaceae</taxon>
        <taxon>Ephemerocybe</taxon>
    </lineage>
</organism>
<feature type="region of interest" description="Disordered" evidence="1">
    <location>
        <begin position="33"/>
        <end position="68"/>
    </location>
</feature>
<dbReference type="EMBL" id="JACGCI010000054">
    <property type="protein sequence ID" value="KAF6750906.1"/>
    <property type="molecule type" value="Genomic_DNA"/>
</dbReference>
<reference evidence="2 3" key="1">
    <citation type="submission" date="2020-07" db="EMBL/GenBank/DDBJ databases">
        <title>Comparative genomics of pyrophilous fungi reveals a link between fire events and developmental genes.</title>
        <authorList>
            <consortium name="DOE Joint Genome Institute"/>
            <person name="Steindorff A.S."/>
            <person name="Carver A."/>
            <person name="Calhoun S."/>
            <person name="Stillman K."/>
            <person name="Liu H."/>
            <person name="Lipzen A."/>
            <person name="Pangilinan J."/>
            <person name="Labutti K."/>
            <person name="Bruns T.D."/>
            <person name="Grigoriev I.V."/>
        </authorList>
    </citation>
    <scope>NUCLEOTIDE SEQUENCE [LARGE SCALE GENOMIC DNA]</scope>
    <source>
        <strain evidence="2 3">CBS 144469</strain>
    </source>
</reference>
<dbReference type="Proteomes" id="UP000521943">
    <property type="component" value="Unassembled WGS sequence"/>
</dbReference>
<protein>
    <submittedName>
        <fullName evidence="2">Uncharacterized protein</fullName>
    </submittedName>
</protein>
<dbReference type="AlphaFoldDB" id="A0A8H6M3J4"/>
<comment type="caution">
    <text evidence="2">The sequence shown here is derived from an EMBL/GenBank/DDBJ whole genome shotgun (WGS) entry which is preliminary data.</text>
</comment>
<proteinExistence type="predicted"/>
<evidence type="ECO:0000256" key="1">
    <source>
        <dbReference type="SAM" id="MobiDB-lite"/>
    </source>
</evidence>
<gene>
    <name evidence="2" type="ORF">DFP72DRAFT_1138877</name>
</gene>
<accession>A0A8H6M3J4</accession>